<evidence type="ECO:0000256" key="1">
    <source>
        <dbReference type="SAM" id="MobiDB-lite"/>
    </source>
</evidence>
<sequence length="331" mass="36492">MVGGGDSRAIGAGAERDRTSCRSDWSCITELQFENRADPATQRQDVRSRSAPAPMALQSPPPAIPFEWTRANTQHFIELLKEHPSVWNIKSKQYKMRNLRSASLETITSDLSNFANCTLRVEDITKKLHTLKTQFNREMSAIKASQKSGAGTDDIYTPKLWCFDELRFLADGEPRPSMSNLDEGETTTAQIDVVATLPSQEDAVESPDISLPPTPSLTSACSVATSRTPSPLPSSSSGQFASSSKKRKQIDEIDNVMALAINKLSSLPSPNNREPLLDISKYVDTELKNMSEMQRKLAKKLICDVLHMGDMGDLTREHSVVRVAGSDTFMA</sequence>
<dbReference type="AlphaFoldDB" id="A0AAW0SAY4"/>
<dbReference type="EMBL" id="JARAKH010003374">
    <property type="protein sequence ID" value="KAK8372203.1"/>
    <property type="molecule type" value="Genomic_DNA"/>
</dbReference>
<evidence type="ECO:0000259" key="2">
    <source>
        <dbReference type="PROSITE" id="PS51029"/>
    </source>
</evidence>
<dbReference type="PROSITE" id="PS51029">
    <property type="entry name" value="MADF"/>
    <property type="match status" value="1"/>
</dbReference>
<organism evidence="3 4">
    <name type="scientific">Scylla paramamosain</name>
    <name type="common">Mud crab</name>
    <dbReference type="NCBI Taxonomy" id="85552"/>
    <lineage>
        <taxon>Eukaryota</taxon>
        <taxon>Metazoa</taxon>
        <taxon>Ecdysozoa</taxon>
        <taxon>Arthropoda</taxon>
        <taxon>Crustacea</taxon>
        <taxon>Multicrustacea</taxon>
        <taxon>Malacostraca</taxon>
        <taxon>Eumalacostraca</taxon>
        <taxon>Eucarida</taxon>
        <taxon>Decapoda</taxon>
        <taxon>Pleocyemata</taxon>
        <taxon>Brachyura</taxon>
        <taxon>Eubrachyura</taxon>
        <taxon>Portunoidea</taxon>
        <taxon>Portunidae</taxon>
        <taxon>Portuninae</taxon>
        <taxon>Scylla</taxon>
    </lineage>
</organism>
<dbReference type="SMART" id="SM00595">
    <property type="entry name" value="MADF"/>
    <property type="match status" value="1"/>
</dbReference>
<protein>
    <recommendedName>
        <fullName evidence="2">MADF domain-containing protein</fullName>
    </recommendedName>
</protein>
<dbReference type="Proteomes" id="UP001487740">
    <property type="component" value="Unassembled WGS sequence"/>
</dbReference>
<dbReference type="PANTHER" id="PTHR21505">
    <property type="entry name" value="MADF DOMAIN-CONTAINING PROTEIN-RELATED"/>
    <property type="match status" value="1"/>
</dbReference>
<gene>
    <name evidence="3" type="ORF">O3P69_012066</name>
</gene>
<feature type="region of interest" description="Disordered" evidence="1">
    <location>
        <begin position="36"/>
        <end position="62"/>
    </location>
</feature>
<dbReference type="InterPro" id="IPR006578">
    <property type="entry name" value="MADF-dom"/>
</dbReference>
<comment type="caution">
    <text evidence="3">The sequence shown here is derived from an EMBL/GenBank/DDBJ whole genome shotgun (WGS) entry which is preliminary data.</text>
</comment>
<keyword evidence="4" id="KW-1185">Reference proteome</keyword>
<reference evidence="3 4" key="1">
    <citation type="submission" date="2023-03" db="EMBL/GenBank/DDBJ databases">
        <title>High-quality genome of Scylla paramamosain provides insights in environmental adaptation.</title>
        <authorList>
            <person name="Zhang L."/>
        </authorList>
    </citation>
    <scope>NUCLEOTIDE SEQUENCE [LARGE SCALE GENOMIC DNA]</scope>
    <source>
        <strain evidence="3">LZ_2023a</strain>
        <tissue evidence="3">Muscle</tissue>
    </source>
</reference>
<feature type="compositionally biased region" description="Polar residues" evidence="1">
    <location>
        <begin position="216"/>
        <end position="225"/>
    </location>
</feature>
<feature type="domain" description="MADF" evidence="2">
    <location>
        <begin position="75"/>
        <end position="174"/>
    </location>
</feature>
<dbReference type="Pfam" id="PF10545">
    <property type="entry name" value="MADF_DNA_bdg"/>
    <property type="match status" value="1"/>
</dbReference>
<feature type="compositionally biased region" description="Low complexity" evidence="1">
    <location>
        <begin position="226"/>
        <end position="243"/>
    </location>
</feature>
<evidence type="ECO:0000313" key="4">
    <source>
        <dbReference type="Proteomes" id="UP001487740"/>
    </source>
</evidence>
<dbReference type="PANTHER" id="PTHR21505:SF12">
    <property type="entry name" value="MADF DOMAIN-CONTAINING PROTEIN-RELATED"/>
    <property type="match status" value="1"/>
</dbReference>
<evidence type="ECO:0000313" key="3">
    <source>
        <dbReference type="EMBL" id="KAK8372203.1"/>
    </source>
</evidence>
<proteinExistence type="predicted"/>
<name>A0AAW0SAY4_SCYPA</name>
<accession>A0AAW0SAY4</accession>
<feature type="region of interest" description="Disordered" evidence="1">
    <location>
        <begin position="199"/>
        <end position="247"/>
    </location>
</feature>